<dbReference type="EMBL" id="MNZT01000052">
    <property type="protein sequence ID" value="OIP97574.1"/>
    <property type="molecule type" value="Genomic_DNA"/>
</dbReference>
<organism evidence="1 2">
    <name type="scientific">Candidatus Wirthbacteria bacterium CG2_30_54_11</name>
    <dbReference type="NCBI Taxonomy" id="1817892"/>
    <lineage>
        <taxon>Bacteria</taxon>
        <taxon>Candidatus Wirthbacteria</taxon>
    </lineage>
</organism>
<proteinExistence type="predicted"/>
<evidence type="ECO:0000313" key="2">
    <source>
        <dbReference type="Proteomes" id="UP000183245"/>
    </source>
</evidence>
<evidence type="ECO:0000313" key="1">
    <source>
        <dbReference type="EMBL" id="OIP97574.1"/>
    </source>
</evidence>
<name>A0A1J5IZ58_9BACT</name>
<reference evidence="1 2" key="1">
    <citation type="journal article" date="2016" name="Environ. Microbiol.">
        <title>Genomic resolution of a cold subsurface aquifer community provides metabolic insights for novel microbes adapted to high CO concentrations.</title>
        <authorList>
            <person name="Probst A.J."/>
            <person name="Castelle C.J."/>
            <person name="Singh A."/>
            <person name="Brown C.T."/>
            <person name="Anantharaman K."/>
            <person name="Sharon I."/>
            <person name="Hug L.A."/>
            <person name="Burstein D."/>
            <person name="Emerson J.B."/>
            <person name="Thomas B.C."/>
            <person name="Banfield J.F."/>
        </authorList>
    </citation>
    <scope>NUCLEOTIDE SEQUENCE [LARGE SCALE GENOMIC DNA]</scope>
    <source>
        <strain evidence="1">CG2_30_54_11</strain>
    </source>
</reference>
<accession>A0A1J5IZ58</accession>
<gene>
    <name evidence="1" type="ORF">AUK40_02975</name>
</gene>
<dbReference type="AlphaFoldDB" id="A0A1J5IZ58"/>
<dbReference type="Proteomes" id="UP000183245">
    <property type="component" value="Unassembled WGS sequence"/>
</dbReference>
<protein>
    <submittedName>
        <fullName evidence="1">Uncharacterized protein</fullName>
    </submittedName>
</protein>
<dbReference type="STRING" id="1817892.AUK40_02975"/>
<sequence length="82" mass="9575">MNTQVMTRDEYKYSIAVLYSVEDQLISARCNLKKIMSRFEVEETANKLYIDTINALILNLPGIREQLHKMPLLDEKRDQLSA</sequence>
<comment type="caution">
    <text evidence="1">The sequence shown here is derived from an EMBL/GenBank/DDBJ whole genome shotgun (WGS) entry which is preliminary data.</text>
</comment>